<accession>A0ABM8NBV8</accession>
<sequence length="82" mass="9095">MDHPALLVDPAISLVLSLFVVRIKTQYINEGVLFCWSSSAEHESERASAAEEGEMCAENYIDLNIALKAIHKLAMREGDLGY</sequence>
<gene>
    <name evidence="1" type="ORF">LMG28140_00699</name>
</gene>
<evidence type="ECO:0000313" key="2">
    <source>
        <dbReference type="Proteomes" id="UP000598032"/>
    </source>
</evidence>
<keyword evidence="2" id="KW-1185">Reference proteome</keyword>
<reference evidence="1 2" key="1">
    <citation type="submission" date="2020-10" db="EMBL/GenBank/DDBJ databases">
        <authorList>
            <person name="Peeters C."/>
        </authorList>
    </citation>
    <scope>NUCLEOTIDE SEQUENCE [LARGE SCALE GENOMIC DNA]</scope>
    <source>
        <strain evidence="1 2">LMG 28140</strain>
    </source>
</reference>
<evidence type="ECO:0000313" key="1">
    <source>
        <dbReference type="EMBL" id="CAD6516027.1"/>
    </source>
</evidence>
<name>A0ABM8NBV8_9BURK</name>
<dbReference type="EMBL" id="CAJHCP010000002">
    <property type="protein sequence ID" value="CAD6516027.1"/>
    <property type="molecule type" value="Genomic_DNA"/>
</dbReference>
<comment type="caution">
    <text evidence="1">The sequence shown here is derived from an EMBL/GenBank/DDBJ whole genome shotgun (WGS) entry which is preliminary data.</text>
</comment>
<protein>
    <submittedName>
        <fullName evidence="1">Uncharacterized protein</fullName>
    </submittedName>
</protein>
<dbReference type="Proteomes" id="UP000598032">
    <property type="component" value="Unassembled WGS sequence"/>
</dbReference>
<proteinExistence type="predicted"/>
<organism evidence="1 2">
    <name type="scientific">Paraburkholderia metrosideri</name>
    <dbReference type="NCBI Taxonomy" id="580937"/>
    <lineage>
        <taxon>Bacteria</taxon>
        <taxon>Pseudomonadati</taxon>
        <taxon>Pseudomonadota</taxon>
        <taxon>Betaproteobacteria</taxon>
        <taxon>Burkholderiales</taxon>
        <taxon>Burkholderiaceae</taxon>
        <taxon>Paraburkholderia</taxon>
    </lineage>
</organism>